<proteinExistence type="predicted"/>
<dbReference type="Proteomes" id="UP000299102">
    <property type="component" value="Unassembled WGS sequence"/>
</dbReference>
<keyword evidence="3" id="KW-1185">Reference proteome</keyword>
<keyword evidence="1" id="KW-1133">Transmembrane helix</keyword>
<feature type="transmembrane region" description="Helical" evidence="1">
    <location>
        <begin position="64"/>
        <end position="96"/>
    </location>
</feature>
<name>A0A4C1ZLC7_EUMVA</name>
<gene>
    <name evidence="2" type="ORF">EVAR_63930_1</name>
</gene>
<evidence type="ECO:0000313" key="2">
    <source>
        <dbReference type="EMBL" id="GBP88122.1"/>
    </source>
</evidence>
<sequence>MHSRGHCRRALADLSLPDQISEDSGGATPLVDVGDIRGVAGTYQEQTEKIIAQTGLAILAPPRVYALCLGTGGTALVTALLVTPLHFVTVVSAVWIKLFV</sequence>
<evidence type="ECO:0000313" key="3">
    <source>
        <dbReference type="Proteomes" id="UP000299102"/>
    </source>
</evidence>
<keyword evidence="1" id="KW-0472">Membrane</keyword>
<protein>
    <submittedName>
        <fullName evidence="2">Uncharacterized protein</fullName>
    </submittedName>
</protein>
<keyword evidence="1" id="KW-0812">Transmembrane</keyword>
<comment type="caution">
    <text evidence="2">The sequence shown here is derived from an EMBL/GenBank/DDBJ whole genome shotgun (WGS) entry which is preliminary data.</text>
</comment>
<reference evidence="2 3" key="1">
    <citation type="journal article" date="2019" name="Commun. Biol.">
        <title>The bagworm genome reveals a unique fibroin gene that provides high tensile strength.</title>
        <authorList>
            <person name="Kono N."/>
            <person name="Nakamura H."/>
            <person name="Ohtoshi R."/>
            <person name="Tomita M."/>
            <person name="Numata K."/>
            <person name="Arakawa K."/>
        </authorList>
    </citation>
    <scope>NUCLEOTIDE SEQUENCE [LARGE SCALE GENOMIC DNA]</scope>
</reference>
<organism evidence="2 3">
    <name type="scientific">Eumeta variegata</name>
    <name type="common">Bagworm moth</name>
    <name type="synonym">Eumeta japonica</name>
    <dbReference type="NCBI Taxonomy" id="151549"/>
    <lineage>
        <taxon>Eukaryota</taxon>
        <taxon>Metazoa</taxon>
        <taxon>Ecdysozoa</taxon>
        <taxon>Arthropoda</taxon>
        <taxon>Hexapoda</taxon>
        <taxon>Insecta</taxon>
        <taxon>Pterygota</taxon>
        <taxon>Neoptera</taxon>
        <taxon>Endopterygota</taxon>
        <taxon>Lepidoptera</taxon>
        <taxon>Glossata</taxon>
        <taxon>Ditrysia</taxon>
        <taxon>Tineoidea</taxon>
        <taxon>Psychidae</taxon>
        <taxon>Oiketicinae</taxon>
        <taxon>Eumeta</taxon>
    </lineage>
</organism>
<dbReference type="EMBL" id="BGZK01001907">
    <property type="protein sequence ID" value="GBP88122.1"/>
    <property type="molecule type" value="Genomic_DNA"/>
</dbReference>
<accession>A0A4C1ZLC7</accession>
<evidence type="ECO:0000256" key="1">
    <source>
        <dbReference type="SAM" id="Phobius"/>
    </source>
</evidence>
<dbReference type="AlphaFoldDB" id="A0A4C1ZLC7"/>